<dbReference type="Proteomes" id="UP000183508">
    <property type="component" value="Unassembled WGS sequence"/>
</dbReference>
<comment type="subcellular location">
    <subcellularLocation>
        <location evidence="1">Membrane</location>
        <topology evidence="1">Multi-pass membrane protein</topology>
    </subcellularLocation>
</comment>
<dbReference type="eggNOG" id="COG0475">
    <property type="taxonomic scope" value="Bacteria"/>
</dbReference>
<dbReference type="OrthoDB" id="9793589at2"/>
<feature type="transmembrane region" description="Helical" evidence="11">
    <location>
        <begin position="145"/>
        <end position="165"/>
    </location>
</feature>
<dbReference type="PANTHER" id="PTHR43562:SF3">
    <property type="entry name" value="SODIUM ION_PROTON EXCHANGER (EUROFUNG)"/>
    <property type="match status" value="1"/>
</dbReference>
<evidence type="ECO:0000313" key="14">
    <source>
        <dbReference type="Proteomes" id="UP000183508"/>
    </source>
</evidence>
<keyword evidence="3" id="KW-0813">Transport</keyword>
<feature type="transmembrane region" description="Helical" evidence="11">
    <location>
        <begin position="254"/>
        <end position="274"/>
    </location>
</feature>
<dbReference type="GO" id="GO:1902600">
    <property type="term" value="P:proton transmembrane transport"/>
    <property type="evidence" value="ECO:0007669"/>
    <property type="project" value="InterPro"/>
</dbReference>
<evidence type="ECO:0000256" key="3">
    <source>
        <dbReference type="ARBA" id="ARBA00022448"/>
    </source>
</evidence>
<feature type="transmembrane region" description="Helical" evidence="11">
    <location>
        <begin position="280"/>
        <end position="303"/>
    </location>
</feature>
<dbReference type="GO" id="GO:0006814">
    <property type="term" value="P:sodium ion transport"/>
    <property type="evidence" value="ECO:0007669"/>
    <property type="project" value="UniProtKB-KW"/>
</dbReference>
<proteinExistence type="inferred from homology"/>
<keyword evidence="8" id="KW-0406">Ion transport</keyword>
<dbReference type="GO" id="GO:0015297">
    <property type="term" value="F:antiporter activity"/>
    <property type="evidence" value="ECO:0007669"/>
    <property type="project" value="UniProtKB-KW"/>
</dbReference>
<evidence type="ECO:0000256" key="6">
    <source>
        <dbReference type="ARBA" id="ARBA00022989"/>
    </source>
</evidence>
<organism evidence="13 14">
    <name type="scientific">Alicyclobacillus macrosporangiidus</name>
    <dbReference type="NCBI Taxonomy" id="392015"/>
    <lineage>
        <taxon>Bacteria</taxon>
        <taxon>Bacillati</taxon>
        <taxon>Bacillota</taxon>
        <taxon>Bacilli</taxon>
        <taxon>Bacillales</taxon>
        <taxon>Alicyclobacillaceae</taxon>
        <taxon>Alicyclobacillus</taxon>
    </lineage>
</organism>
<name>A0A1I7JBZ6_9BACL</name>
<comment type="similarity">
    <text evidence="2">Belongs to the monovalent cation:proton antiporter 2 (CPA2) transporter (TC 2.A.37) family.</text>
</comment>
<reference evidence="14" key="1">
    <citation type="submission" date="2016-10" db="EMBL/GenBank/DDBJ databases">
        <authorList>
            <person name="Varghese N."/>
        </authorList>
    </citation>
    <scope>NUCLEOTIDE SEQUENCE [LARGE SCALE GENOMIC DNA]</scope>
    <source>
        <strain evidence="14">DSM 17980</strain>
    </source>
</reference>
<sequence length="387" mass="41467">MDNVWMVASVWMGLAVAASFISVRIGISVALIEILVGVFGGNVLHLQTTPWIDFLASFGSVLLTFLAGSEIDPASFRRHIRISIPIGIASFLLPFVGAWLYAYYIAGWSFAAAKLAGIALSTTSVAVVYAVMVETGLNQTDIGKAILAACFVTDLGTVLALGILFSGFNPWMVVFLVVTAVALVCLPKLTRLVLGRLGGRVQEVETKFLFLVLFALGALATVAQSEAVLPAYLVGLVLAGVFQHTLVLGRRLRAIAFTLLTPFYFLKAGLYVLLPAVRHNAWLIGVFFTLKMVTKVAGVRPLTALFGYTPREGNYTTALMATGLTFGTISSLYGLSHQIISQTQYTVLVTVVILSALVPTLIAQRWFQPRVDGAASAGDVKSVSDEI</sequence>
<feature type="transmembrane region" description="Helical" evidence="11">
    <location>
        <begin position="206"/>
        <end position="223"/>
    </location>
</feature>
<keyword evidence="7" id="KW-0915">Sodium</keyword>
<evidence type="ECO:0000256" key="11">
    <source>
        <dbReference type="SAM" id="Phobius"/>
    </source>
</evidence>
<evidence type="ECO:0000256" key="4">
    <source>
        <dbReference type="ARBA" id="ARBA00022449"/>
    </source>
</evidence>
<feature type="transmembrane region" description="Helical" evidence="11">
    <location>
        <begin position="51"/>
        <end position="68"/>
    </location>
</feature>
<dbReference type="Gene3D" id="1.20.1530.20">
    <property type="match status" value="1"/>
</dbReference>
<feature type="transmembrane region" description="Helical" evidence="11">
    <location>
        <begin position="110"/>
        <end position="133"/>
    </location>
</feature>
<feature type="transmembrane region" description="Helical" evidence="11">
    <location>
        <begin position="171"/>
        <end position="194"/>
    </location>
</feature>
<keyword evidence="6 11" id="KW-1133">Transmembrane helix</keyword>
<protein>
    <submittedName>
        <fullName evidence="13">Kef-type K+ transport system, membrane component KefB</fullName>
    </submittedName>
</protein>
<accession>A0A1I7JBZ6</accession>
<feature type="transmembrane region" description="Helical" evidence="11">
    <location>
        <begin position="12"/>
        <end position="39"/>
    </location>
</feature>
<dbReference type="Pfam" id="PF00999">
    <property type="entry name" value="Na_H_Exchanger"/>
    <property type="match status" value="1"/>
</dbReference>
<keyword evidence="9 11" id="KW-0472">Membrane</keyword>
<feature type="transmembrane region" description="Helical" evidence="11">
    <location>
        <begin position="315"/>
        <end position="333"/>
    </location>
</feature>
<feature type="transmembrane region" description="Helical" evidence="11">
    <location>
        <begin position="80"/>
        <end position="104"/>
    </location>
</feature>
<gene>
    <name evidence="13" type="ORF">SAMN05421543_10991</name>
</gene>
<keyword evidence="5 11" id="KW-0812">Transmembrane</keyword>
<evidence type="ECO:0000313" key="13">
    <source>
        <dbReference type="EMBL" id="SFU82688.1"/>
    </source>
</evidence>
<evidence type="ECO:0000256" key="8">
    <source>
        <dbReference type="ARBA" id="ARBA00023065"/>
    </source>
</evidence>
<dbReference type="InterPro" id="IPR038770">
    <property type="entry name" value="Na+/solute_symporter_sf"/>
</dbReference>
<evidence type="ECO:0000256" key="9">
    <source>
        <dbReference type="ARBA" id="ARBA00023136"/>
    </source>
</evidence>
<dbReference type="AlphaFoldDB" id="A0A1I7JBZ6"/>
<evidence type="ECO:0000256" key="5">
    <source>
        <dbReference type="ARBA" id="ARBA00022692"/>
    </source>
</evidence>
<keyword evidence="14" id="KW-1185">Reference proteome</keyword>
<keyword evidence="4" id="KW-0050">Antiport</keyword>
<dbReference type="EMBL" id="FPBV01000009">
    <property type="protein sequence ID" value="SFU82688.1"/>
    <property type="molecule type" value="Genomic_DNA"/>
</dbReference>
<dbReference type="GO" id="GO:0016020">
    <property type="term" value="C:membrane"/>
    <property type="evidence" value="ECO:0007669"/>
    <property type="project" value="UniProtKB-SubCell"/>
</dbReference>
<evidence type="ECO:0000256" key="7">
    <source>
        <dbReference type="ARBA" id="ARBA00023053"/>
    </source>
</evidence>
<dbReference type="PANTHER" id="PTHR43562">
    <property type="entry name" value="NAPA-TYPE SODIUM/HYDROGEN ANTIPORTER"/>
    <property type="match status" value="1"/>
</dbReference>
<dbReference type="RefSeq" id="WP_074952168.1">
    <property type="nucleotide sequence ID" value="NZ_FPBV01000009.1"/>
</dbReference>
<evidence type="ECO:0000259" key="12">
    <source>
        <dbReference type="Pfam" id="PF00999"/>
    </source>
</evidence>
<keyword evidence="10" id="KW-0739">Sodium transport</keyword>
<feature type="transmembrane region" description="Helical" evidence="11">
    <location>
        <begin position="345"/>
        <end position="363"/>
    </location>
</feature>
<evidence type="ECO:0000256" key="2">
    <source>
        <dbReference type="ARBA" id="ARBA00005551"/>
    </source>
</evidence>
<dbReference type="InterPro" id="IPR006153">
    <property type="entry name" value="Cation/H_exchanger_TM"/>
</dbReference>
<feature type="domain" description="Cation/H+ exchanger transmembrane" evidence="12">
    <location>
        <begin position="17"/>
        <end position="363"/>
    </location>
</feature>
<evidence type="ECO:0000256" key="1">
    <source>
        <dbReference type="ARBA" id="ARBA00004141"/>
    </source>
</evidence>
<evidence type="ECO:0000256" key="10">
    <source>
        <dbReference type="ARBA" id="ARBA00023201"/>
    </source>
</evidence>